<dbReference type="CDD" id="cd00174">
    <property type="entry name" value="SH3"/>
    <property type="match status" value="1"/>
</dbReference>
<evidence type="ECO:0000313" key="9">
    <source>
        <dbReference type="Proteomes" id="UP000076532"/>
    </source>
</evidence>
<dbReference type="Pfam" id="PF02201">
    <property type="entry name" value="SWIB"/>
    <property type="match status" value="1"/>
</dbReference>
<dbReference type="InterPro" id="IPR001452">
    <property type="entry name" value="SH3_domain"/>
</dbReference>
<evidence type="ECO:0000256" key="3">
    <source>
        <dbReference type="SAM" id="Coils"/>
    </source>
</evidence>
<dbReference type="GO" id="GO:0005737">
    <property type="term" value="C:cytoplasm"/>
    <property type="evidence" value="ECO:0007669"/>
    <property type="project" value="InterPro"/>
</dbReference>
<dbReference type="AlphaFoldDB" id="A0A166R6V6"/>
<dbReference type="Proteomes" id="UP000076532">
    <property type="component" value="Unassembled WGS sequence"/>
</dbReference>
<feature type="compositionally biased region" description="Low complexity" evidence="4">
    <location>
        <begin position="786"/>
        <end position="795"/>
    </location>
</feature>
<feature type="compositionally biased region" description="Polar residues" evidence="4">
    <location>
        <begin position="879"/>
        <end position="889"/>
    </location>
</feature>
<feature type="compositionally biased region" description="Low complexity" evidence="4">
    <location>
        <begin position="695"/>
        <end position="708"/>
    </location>
</feature>
<dbReference type="InterPro" id="IPR019835">
    <property type="entry name" value="SWIB_domain"/>
</dbReference>
<evidence type="ECO:0000259" key="7">
    <source>
        <dbReference type="PROSITE" id="PS51925"/>
    </source>
</evidence>
<feature type="compositionally biased region" description="Basic and acidic residues" evidence="4">
    <location>
        <begin position="726"/>
        <end position="735"/>
    </location>
</feature>
<evidence type="ECO:0000256" key="4">
    <source>
        <dbReference type="SAM" id="MobiDB-lite"/>
    </source>
</evidence>
<feature type="compositionally biased region" description="Basic and acidic residues" evidence="4">
    <location>
        <begin position="650"/>
        <end position="660"/>
    </location>
</feature>
<dbReference type="SUPFAM" id="SSF50044">
    <property type="entry name" value="SH3-domain"/>
    <property type="match status" value="1"/>
</dbReference>
<dbReference type="PRINTS" id="PR00452">
    <property type="entry name" value="SH3DOMAIN"/>
</dbReference>
<dbReference type="Gene3D" id="2.30.30.40">
    <property type="entry name" value="SH3 Domains"/>
    <property type="match status" value="1"/>
</dbReference>
<dbReference type="OrthoDB" id="10263741at2759"/>
<dbReference type="PANTHER" id="PTHR13844">
    <property type="entry name" value="SWI/SNF-RELATED MATRIX-ASSOCIATED ACTIN-DEPENDENT REGULATOR OF CHROMATIN SUBFAMILY D"/>
    <property type="match status" value="1"/>
</dbReference>
<feature type="compositionally biased region" description="Polar residues" evidence="4">
    <location>
        <begin position="1064"/>
        <end position="1073"/>
    </location>
</feature>
<evidence type="ECO:0000259" key="5">
    <source>
        <dbReference type="PROSITE" id="PS50002"/>
    </source>
</evidence>
<proteinExistence type="predicted"/>
<evidence type="ECO:0000259" key="6">
    <source>
        <dbReference type="PROSITE" id="PS51021"/>
    </source>
</evidence>
<dbReference type="STRING" id="436010.A0A166R6V6"/>
<keyword evidence="1 2" id="KW-0728">SH3 domain</keyword>
<evidence type="ECO:0000313" key="8">
    <source>
        <dbReference type="EMBL" id="KZP27967.1"/>
    </source>
</evidence>
<name>A0A166R6V6_9AGAM</name>
<feature type="region of interest" description="Disordered" evidence="4">
    <location>
        <begin position="879"/>
        <end position="901"/>
    </location>
</feature>
<feature type="coiled-coil region" evidence="3">
    <location>
        <begin position="513"/>
        <end position="578"/>
    </location>
</feature>
<dbReference type="SMART" id="SM00326">
    <property type="entry name" value="SH3"/>
    <property type="match status" value="1"/>
</dbReference>
<dbReference type="Gene3D" id="1.10.245.10">
    <property type="entry name" value="SWIB/MDM2 domain"/>
    <property type="match status" value="1"/>
</dbReference>
<dbReference type="SUPFAM" id="SSF47592">
    <property type="entry name" value="SWIB/MDM2 domain"/>
    <property type="match status" value="1"/>
</dbReference>
<evidence type="ECO:0000256" key="1">
    <source>
        <dbReference type="ARBA" id="ARBA00022443"/>
    </source>
</evidence>
<dbReference type="SUPFAM" id="SSF103657">
    <property type="entry name" value="BAR/IMD domain-like"/>
    <property type="match status" value="1"/>
</dbReference>
<dbReference type="InterPro" id="IPR036885">
    <property type="entry name" value="SWIB_MDM2_dom_sf"/>
</dbReference>
<dbReference type="Gene3D" id="1.20.1270.60">
    <property type="entry name" value="Arfaptin homology (AH) domain/BAR domain"/>
    <property type="match status" value="1"/>
</dbReference>
<sequence>MDGPKAAKKRKLTDRTLPNAVAQHPDFAADSRMYQDLLETERKLDWTVTRKRVEVQDALSRTPTTTRTLRVFLSHTVSDQMWQTGQVPPEGGDAINFETGQGIPAWAIKIEGRLLELPNQRAKDKVTPRKFSTFVKRLIVELDRDPNLYPEGNIVEWPRVQPAVPHLDGFTIRRTGDQPTHIRIIMYLEHFPDQFKLQPELGNVLGIKEDSRVGVIQALWNYIKMQGLQDKVDRRMIRADEYLKPIFGVDQIPFQRIPELVNQFLMPPDPIILHYTIDPSVAPLERPLAWDVEVKTEDAALKNRMTAMLQTSKETIQDAAKLDEEIALHTQSLQNAHLKRTFLHSFAKDPAQFIQTWLASQSRDLESILGSGPSEGATYDQSSPMASKQLGKFRQWAGEVVSSKDKNAVTDEFRELETDINTRKAGLLKLQFASVAYHHSLSKRTDYSSIEEGSEKLLPVDALGIVMLKHGQEFGDDSEFGICLEKAGQAHSKVATLQEAYALTFQDTFMASLKSCSEDIKDYEHQRKKLESRRLSYDAAISKLEKLKSAKKVKEKDREEAEDELQTARLRYEETSEDVRARAEIIQANDAKQLKELTSFLDLEINFVQQYLEVLQHVKADWGDSNVLPQPEPPSKSFLKNGLTHSYSRSTEDPPKPDIPKRRKSLRSNRSIAADSSDSGGDETTTRKGIRHRPSASASASRASSRPSSRAERKRSDSTTTAGGTSEKERSEKSTVGKKQGMAGWASNAVSSVTGLGKKSTADKDDFTTLTDNEDEESRPVLNHKSSSGGTSSFSLKKHSKSKSKENVPAASPKIPTRSIRAPSRQETVKVVRALHDFTGSSDELTFKAGDEITVVNEVLDDWWMGELNNQRGLFPTTYTETVSPSSDKPSLPKHLGQPPPDILLTPVQTGYVTSDVEYDHPFGDHLLTGRSPMYGAFDGDSVTDSAAEDEEERRLMPARNDDEDDEDFPSSTNVSWPGRVATRPEVNATAIKRAPPPPPPRRNISTGGSLVPPPLPQRRPASGHSQSSSSMHTASSTSLGHDASPFDSDSEIAGVGWPKVQTDAPQTTQGVW</sequence>
<protein>
    <submittedName>
        <fullName evidence="8">BAR-domain-containing protein</fullName>
    </submittedName>
</protein>
<feature type="domain" description="SH3" evidence="5">
    <location>
        <begin position="827"/>
        <end position="885"/>
    </location>
</feature>
<feature type="region of interest" description="Disordered" evidence="4">
    <location>
        <begin position="626"/>
        <end position="824"/>
    </location>
</feature>
<keyword evidence="3" id="KW-0175">Coiled coil</keyword>
<dbReference type="SMART" id="SM00151">
    <property type="entry name" value="SWIB"/>
    <property type="match status" value="1"/>
</dbReference>
<feature type="compositionally biased region" description="Low complexity" evidence="4">
    <location>
        <begin position="1023"/>
        <end position="1039"/>
    </location>
</feature>
<dbReference type="InterPro" id="IPR036028">
    <property type="entry name" value="SH3-like_dom_sf"/>
</dbReference>
<dbReference type="InterPro" id="IPR027267">
    <property type="entry name" value="AH/BAR_dom_sf"/>
</dbReference>
<evidence type="ECO:0000256" key="2">
    <source>
        <dbReference type="PROSITE-ProRule" id="PRU00192"/>
    </source>
</evidence>
<dbReference type="SMART" id="SM00721">
    <property type="entry name" value="BAR"/>
    <property type="match status" value="1"/>
</dbReference>
<dbReference type="PROSITE" id="PS50002">
    <property type="entry name" value="SH3"/>
    <property type="match status" value="1"/>
</dbReference>
<accession>A0A166R6V6</accession>
<feature type="domain" description="DM2" evidence="7">
    <location>
        <begin position="190"/>
        <end position="267"/>
    </location>
</feature>
<dbReference type="Pfam" id="PF03114">
    <property type="entry name" value="BAR"/>
    <property type="match status" value="1"/>
</dbReference>
<dbReference type="CDD" id="cd10568">
    <property type="entry name" value="SWIB_like"/>
    <property type="match status" value="1"/>
</dbReference>
<dbReference type="Pfam" id="PF00018">
    <property type="entry name" value="SH3_1"/>
    <property type="match status" value="1"/>
</dbReference>
<dbReference type="InterPro" id="IPR003121">
    <property type="entry name" value="SWIB_MDM2_domain"/>
</dbReference>
<keyword evidence="9" id="KW-1185">Reference proteome</keyword>
<reference evidence="8 9" key="1">
    <citation type="journal article" date="2016" name="Mol. Biol. Evol.">
        <title>Comparative Genomics of Early-Diverging Mushroom-Forming Fungi Provides Insights into the Origins of Lignocellulose Decay Capabilities.</title>
        <authorList>
            <person name="Nagy L.G."/>
            <person name="Riley R."/>
            <person name="Tritt A."/>
            <person name="Adam C."/>
            <person name="Daum C."/>
            <person name="Floudas D."/>
            <person name="Sun H."/>
            <person name="Yadav J.S."/>
            <person name="Pangilinan J."/>
            <person name="Larsson K.H."/>
            <person name="Matsuura K."/>
            <person name="Barry K."/>
            <person name="Labutti K."/>
            <person name="Kuo R."/>
            <person name="Ohm R.A."/>
            <person name="Bhattacharya S.S."/>
            <person name="Shirouzu T."/>
            <person name="Yoshinaga Y."/>
            <person name="Martin F.M."/>
            <person name="Grigoriev I.V."/>
            <person name="Hibbett D.S."/>
        </authorList>
    </citation>
    <scope>NUCLEOTIDE SEQUENCE [LARGE SCALE GENOMIC DNA]</scope>
    <source>
        <strain evidence="8 9">CBS 109695</strain>
    </source>
</reference>
<dbReference type="PROSITE" id="PS51925">
    <property type="entry name" value="SWIB_MDM2"/>
    <property type="match status" value="1"/>
</dbReference>
<feature type="region of interest" description="Disordered" evidence="4">
    <location>
        <begin position="938"/>
        <end position="1073"/>
    </location>
</feature>
<gene>
    <name evidence="8" type="ORF">FIBSPDRAFT_917814</name>
</gene>
<dbReference type="InterPro" id="IPR004148">
    <property type="entry name" value="BAR_dom"/>
</dbReference>
<feature type="domain" description="BAR" evidence="6">
    <location>
        <begin position="398"/>
        <end position="628"/>
    </location>
</feature>
<dbReference type="PROSITE" id="PS51021">
    <property type="entry name" value="BAR"/>
    <property type="match status" value="1"/>
</dbReference>
<dbReference type="EMBL" id="KV417506">
    <property type="protein sequence ID" value="KZP27967.1"/>
    <property type="molecule type" value="Genomic_DNA"/>
</dbReference>
<organism evidence="8 9">
    <name type="scientific">Athelia psychrophila</name>
    <dbReference type="NCBI Taxonomy" id="1759441"/>
    <lineage>
        <taxon>Eukaryota</taxon>
        <taxon>Fungi</taxon>
        <taxon>Dikarya</taxon>
        <taxon>Basidiomycota</taxon>
        <taxon>Agaricomycotina</taxon>
        <taxon>Agaricomycetes</taxon>
        <taxon>Agaricomycetidae</taxon>
        <taxon>Atheliales</taxon>
        <taxon>Atheliaceae</taxon>
        <taxon>Athelia</taxon>
    </lineage>
</organism>